<reference evidence="1 2" key="1">
    <citation type="journal article" date="2020" name="Genome Biol. Evol.">
        <title>A new high-quality draft genome assembly of the Chinese cordyceps Ophiocordyceps sinensis.</title>
        <authorList>
            <person name="Shu R."/>
            <person name="Zhang J."/>
            <person name="Meng Q."/>
            <person name="Zhang H."/>
            <person name="Zhou G."/>
            <person name="Li M."/>
            <person name="Wu P."/>
            <person name="Zhao Y."/>
            <person name="Chen C."/>
            <person name="Qin Q."/>
        </authorList>
    </citation>
    <scope>NUCLEOTIDE SEQUENCE [LARGE SCALE GENOMIC DNA]</scope>
    <source>
        <strain evidence="1 2">IOZ07</strain>
    </source>
</reference>
<evidence type="ECO:0000313" key="2">
    <source>
        <dbReference type="Proteomes" id="UP000557566"/>
    </source>
</evidence>
<name>A0A8H4LUS8_9HYPO</name>
<gene>
    <name evidence="1" type="ORF">G6O67_007256</name>
</gene>
<proteinExistence type="predicted"/>
<protein>
    <submittedName>
        <fullName evidence="1">Uncharacterized protein</fullName>
    </submittedName>
</protein>
<organism evidence="1 2">
    <name type="scientific">Ophiocordyceps sinensis</name>
    <dbReference type="NCBI Taxonomy" id="72228"/>
    <lineage>
        <taxon>Eukaryota</taxon>
        <taxon>Fungi</taxon>
        <taxon>Dikarya</taxon>
        <taxon>Ascomycota</taxon>
        <taxon>Pezizomycotina</taxon>
        <taxon>Sordariomycetes</taxon>
        <taxon>Hypocreomycetidae</taxon>
        <taxon>Hypocreales</taxon>
        <taxon>Ophiocordycipitaceae</taxon>
        <taxon>Ophiocordyceps</taxon>
    </lineage>
</organism>
<dbReference type="AlphaFoldDB" id="A0A8H4LUS8"/>
<accession>A0A8H4LUS8</accession>
<dbReference type="Proteomes" id="UP000557566">
    <property type="component" value="Unassembled WGS sequence"/>
</dbReference>
<sequence length="74" mass="8127">MPATRSEPLETSSLLLYRSLFFAPPTLITAPTASRYQTSDELIEGGMRKLFARYGTASEALPESDDGLLSERVC</sequence>
<evidence type="ECO:0000313" key="1">
    <source>
        <dbReference type="EMBL" id="KAF4505292.1"/>
    </source>
</evidence>
<comment type="caution">
    <text evidence="1">The sequence shown here is derived from an EMBL/GenBank/DDBJ whole genome shotgun (WGS) entry which is preliminary data.</text>
</comment>
<dbReference type="EMBL" id="JAAVMX010000008">
    <property type="protein sequence ID" value="KAF4505292.1"/>
    <property type="molecule type" value="Genomic_DNA"/>
</dbReference>
<keyword evidence="2" id="KW-1185">Reference proteome</keyword>